<evidence type="ECO:0000256" key="1">
    <source>
        <dbReference type="SAM" id="SignalP"/>
    </source>
</evidence>
<name>A0A8H4PPB9_9HYPO</name>
<proteinExistence type="predicted"/>
<accession>A0A8H4PPB9</accession>
<keyword evidence="3" id="KW-1185">Reference proteome</keyword>
<dbReference type="Proteomes" id="UP000557566">
    <property type="component" value="Unassembled WGS sequence"/>
</dbReference>
<feature type="chain" id="PRO_5034097592" evidence="1">
    <location>
        <begin position="21"/>
        <end position="131"/>
    </location>
</feature>
<dbReference type="AlphaFoldDB" id="A0A8H4PPB9"/>
<evidence type="ECO:0000313" key="2">
    <source>
        <dbReference type="EMBL" id="KAF4507235.1"/>
    </source>
</evidence>
<dbReference type="EMBL" id="JAAVMX010000006">
    <property type="protein sequence ID" value="KAF4507235.1"/>
    <property type="molecule type" value="Genomic_DNA"/>
</dbReference>
<comment type="caution">
    <text evidence="2">The sequence shown here is derived from an EMBL/GenBank/DDBJ whole genome shotgun (WGS) entry which is preliminary data.</text>
</comment>
<organism evidence="2 3">
    <name type="scientific">Ophiocordyceps sinensis</name>
    <dbReference type="NCBI Taxonomy" id="72228"/>
    <lineage>
        <taxon>Eukaryota</taxon>
        <taxon>Fungi</taxon>
        <taxon>Dikarya</taxon>
        <taxon>Ascomycota</taxon>
        <taxon>Pezizomycotina</taxon>
        <taxon>Sordariomycetes</taxon>
        <taxon>Hypocreomycetidae</taxon>
        <taxon>Hypocreales</taxon>
        <taxon>Ophiocordycipitaceae</taxon>
        <taxon>Ophiocordyceps</taxon>
    </lineage>
</organism>
<dbReference type="OrthoDB" id="4906367at2759"/>
<gene>
    <name evidence="2" type="ORF">G6O67_005897</name>
</gene>
<sequence>MRPALVVASASIALARVVAAASPGFVSVPPPAAVLSSPPLPAAAVAAADNQSFPTSQHIQVSTRASIVLPSSPLPMCCTATHLASATHLSVARPNATASQAAEVTGGAIPQQMQASVVGLLGFCIMGLVML</sequence>
<feature type="signal peptide" evidence="1">
    <location>
        <begin position="1"/>
        <end position="20"/>
    </location>
</feature>
<reference evidence="2 3" key="1">
    <citation type="journal article" date="2020" name="Genome Biol. Evol.">
        <title>A new high-quality draft genome assembly of the Chinese cordyceps Ophiocordyceps sinensis.</title>
        <authorList>
            <person name="Shu R."/>
            <person name="Zhang J."/>
            <person name="Meng Q."/>
            <person name="Zhang H."/>
            <person name="Zhou G."/>
            <person name="Li M."/>
            <person name="Wu P."/>
            <person name="Zhao Y."/>
            <person name="Chen C."/>
            <person name="Qin Q."/>
        </authorList>
    </citation>
    <scope>NUCLEOTIDE SEQUENCE [LARGE SCALE GENOMIC DNA]</scope>
    <source>
        <strain evidence="2 3">IOZ07</strain>
    </source>
</reference>
<evidence type="ECO:0000313" key="3">
    <source>
        <dbReference type="Proteomes" id="UP000557566"/>
    </source>
</evidence>
<keyword evidence="1" id="KW-0732">Signal</keyword>
<protein>
    <submittedName>
        <fullName evidence="2">Uncharacterized protein</fullName>
    </submittedName>
</protein>